<keyword evidence="4 5" id="KW-0067">ATP-binding</keyword>
<dbReference type="InterPro" id="IPR027785">
    <property type="entry name" value="UvrD-like_helicase_C"/>
</dbReference>
<feature type="binding site" evidence="5">
    <location>
        <begin position="230"/>
        <end position="237"/>
    </location>
    <ligand>
        <name>ATP</name>
        <dbReference type="ChEBI" id="CHEBI:30616"/>
    </ligand>
</feature>
<dbReference type="Pfam" id="PF00580">
    <property type="entry name" value="UvrD-helicase"/>
    <property type="match status" value="1"/>
</dbReference>
<evidence type="ECO:0000256" key="4">
    <source>
        <dbReference type="ARBA" id="ARBA00022840"/>
    </source>
</evidence>
<dbReference type="PANTHER" id="PTHR11070">
    <property type="entry name" value="UVRD / RECB / PCRA DNA HELICASE FAMILY MEMBER"/>
    <property type="match status" value="1"/>
</dbReference>
<dbReference type="RefSeq" id="WP_307232556.1">
    <property type="nucleotide sequence ID" value="NZ_JAUSTT010000032.1"/>
</dbReference>
<evidence type="ECO:0000256" key="2">
    <source>
        <dbReference type="ARBA" id="ARBA00022801"/>
    </source>
</evidence>
<dbReference type="GO" id="GO:0016787">
    <property type="term" value="F:hydrolase activity"/>
    <property type="evidence" value="ECO:0007669"/>
    <property type="project" value="UniProtKB-KW"/>
</dbReference>
<keyword evidence="2 5" id="KW-0378">Hydrolase</keyword>
<name>A0ABT9WXM3_9BACI</name>
<keyword evidence="8" id="KW-1185">Reference proteome</keyword>
<dbReference type="PANTHER" id="PTHR11070:SF17">
    <property type="entry name" value="DNA HELICASE IV"/>
    <property type="match status" value="1"/>
</dbReference>
<evidence type="ECO:0000256" key="3">
    <source>
        <dbReference type="ARBA" id="ARBA00022806"/>
    </source>
</evidence>
<dbReference type="EMBL" id="JAUSTT010000032">
    <property type="protein sequence ID" value="MDQ0178045.1"/>
    <property type="molecule type" value="Genomic_DNA"/>
</dbReference>
<evidence type="ECO:0000256" key="5">
    <source>
        <dbReference type="PROSITE-ProRule" id="PRU00560"/>
    </source>
</evidence>
<comment type="caution">
    <text evidence="7">The sequence shown here is derived from an EMBL/GenBank/DDBJ whole genome shotgun (WGS) entry which is preliminary data.</text>
</comment>
<dbReference type="NCBIfam" id="NF041464">
    <property type="entry name" value="HelD_BACSU"/>
    <property type="match status" value="1"/>
</dbReference>
<dbReference type="Pfam" id="PF13538">
    <property type="entry name" value="UvrD_C_2"/>
    <property type="match status" value="1"/>
</dbReference>
<dbReference type="InterPro" id="IPR027417">
    <property type="entry name" value="P-loop_NTPase"/>
</dbReference>
<dbReference type="Proteomes" id="UP001223586">
    <property type="component" value="Unassembled WGS sequence"/>
</dbReference>
<evidence type="ECO:0000256" key="1">
    <source>
        <dbReference type="ARBA" id="ARBA00022741"/>
    </source>
</evidence>
<organism evidence="7 8">
    <name type="scientific">Bacillus chungangensis</name>
    <dbReference type="NCBI Taxonomy" id="587633"/>
    <lineage>
        <taxon>Bacteria</taxon>
        <taxon>Bacillati</taxon>
        <taxon>Bacillota</taxon>
        <taxon>Bacilli</taxon>
        <taxon>Bacillales</taxon>
        <taxon>Bacillaceae</taxon>
        <taxon>Bacillus</taxon>
    </lineage>
</organism>
<dbReference type="InterPro" id="IPR000212">
    <property type="entry name" value="DNA_helicase_UvrD/REP"/>
</dbReference>
<sequence length="772" mass="89845">MNTERQKEQQRLDWIKTIIDKKTVHLKNNMEGLKENIIDIRKTFWDDVTVNLDEPDDVGETFTSIKQQAEMLSERERSHGQFYQQWKNLHRLKKSPYFGRIDFLEEGESKTERIYLGITSLMDEKEETFLIYDWRAPISSLYYDYAPGAAKYETPIGTIHGNMELKRQFIIREGKLLSMFDTGVTIGDDLLQEVLGNQADTQMKSIVATIQKEQNQVIRNERSKYLIVQGVAGSGKTSAALQRVAYLLYRYRKSLQSENIMLFSPNPLFNSYVATVLPELGEDNMEQTTFQSYLENRLGREFHLEDPFSQMEYLLTAMEEPEYQTRLTGIAYKASLSYKELIDQYVALLSEKQLLFKKISFRGKTLISAQQINQYFYSLETSISIPNRMEMTAKWLLKKLSAFEKHERTKDWVIAESELLDREDYLKVYHKLQSNEDTFDGAEREQALIAKMIVKKYFNPIKRAVKHFKFIHMKKLYCQLFQLHEFIDIDNLPGTWNDIGVYTIKMIKQGELAYEDAAPYLYLQDQLEGRKANTKIRHLFIDEAQDYSPFQFAFLRQLFPYSRMTILGDINQAIYAHAMNAPTLLSSDLQGLEHSEKMTFMKSYRSTQQIVAFTKEFIPGGETIEAFNRNGLKPTLTKVEKTDNLHRKIIERIRQLSANGHQTIAIICKTAAESKEAFEQLNNEIEIRFIDKKAHTFDKGVSILPSYLAKGIEFDAVIIYNASLTQYGRESERKLFYTACTRAMHELHLFSVGEKSPFIAEASPHTYECLTD</sequence>
<reference evidence="7 8" key="1">
    <citation type="submission" date="2023-07" db="EMBL/GenBank/DDBJ databases">
        <title>Genomic Encyclopedia of Type Strains, Phase IV (KMG-IV): sequencing the most valuable type-strain genomes for metagenomic binning, comparative biology and taxonomic classification.</title>
        <authorList>
            <person name="Goeker M."/>
        </authorList>
    </citation>
    <scope>NUCLEOTIDE SEQUENCE [LARGE SCALE GENOMIC DNA]</scope>
    <source>
        <strain evidence="7 8">DSM 23837</strain>
    </source>
</reference>
<keyword evidence="1 5" id="KW-0547">Nucleotide-binding</keyword>
<dbReference type="Gene3D" id="3.40.50.300">
    <property type="entry name" value="P-loop containing nucleotide triphosphate hydrolases"/>
    <property type="match status" value="3"/>
</dbReference>
<evidence type="ECO:0000313" key="8">
    <source>
        <dbReference type="Proteomes" id="UP001223586"/>
    </source>
</evidence>
<gene>
    <name evidence="7" type="ORF">J2S08_003939</name>
</gene>
<evidence type="ECO:0000313" key="7">
    <source>
        <dbReference type="EMBL" id="MDQ0178045.1"/>
    </source>
</evidence>
<dbReference type="GO" id="GO:0003678">
    <property type="term" value="F:DNA helicase activity"/>
    <property type="evidence" value="ECO:0007669"/>
    <property type="project" value="UniProtKB-EC"/>
</dbReference>
<dbReference type="InterPro" id="IPR014016">
    <property type="entry name" value="UvrD-like_ATP-bd"/>
</dbReference>
<feature type="domain" description="UvrD-like helicase ATP-binding" evidence="6">
    <location>
        <begin position="209"/>
        <end position="607"/>
    </location>
</feature>
<evidence type="ECO:0000259" key="6">
    <source>
        <dbReference type="PROSITE" id="PS51198"/>
    </source>
</evidence>
<protein>
    <submittedName>
        <fullName evidence="7">DNA helicase-2/ATP-dependent DNA helicase PcrA</fullName>
        <ecNumber evidence="7">3.6.4.12</ecNumber>
    </submittedName>
</protein>
<dbReference type="SUPFAM" id="SSF52540">
    <property type="entry name" value="P-loop containing nucleoside triphosphate hydrolases"/>
    <property type="match status" value="1"/>
</dbReference>
<keyword evidence="3 5" id="KW-0347">Helicase</keyword>
<dbReference type="EC" id="3.6.4.12" evidence="7"/>
<dbReference type="PROSITE" id="PS51198">
    <property type="entry name" value="UVRD_HELICASE_ATP_BIND"/>
    <property type="match status" value="1"/>
</dbReference>
<proteinExistence type="predicted"/>
<dbReference type="InterPro" id="IPR048228">
    <property type="entry name" value="HelD_bacillota"/>
</dbReference>
<accession>A0ABT9WXM3</accession>